<dbReference type="GO" id="GO:0016491">
    <property type="term" value="F:oxidoreductase activity"/>
    <property type="evidence" value="ECO:0007669"/>
    <property type="project" value="InterPro"/>
</dbReference>
<dbReference type="SUPFAM" id="SSF56176">
    <property type="entry name" value="FAD-binding/transporter-associated domain-like"/>
    <property type="match status" value="1"/>
</dbReference>
<dbReference type="InterPro" id="IPR012951">
    <property type="entry name" value="BBE"/>
</dbReference>
<evidence type="ECO:0000256" key="2">
    <source>
        <dbReference type="ARBA" id="ARBA00022827"/>
    </source>
</evidence>
<dbReference type="GO" id="GO:0050660">
    <property type="term" value="F:flavin adenine dinucleotide binding"/>
    <property type="evidence" value="ECO:0007669"/>
    <property type="project" value="InterPro"/>
</dbReference>
<protein>
    <recommendedName>
        <fullName evidence="3">Berberine/berberine-like domain-containing protein</fullName>
    </recommendedName>
</protein>
<dbReference type="EMBL" id="JAWXYG010000008">
    <property type="protein sequence ID" value="KAK4265195.1"/>
    <property type="molecule type" value="Genomic_DNA"/>
</dbReference>
<dbReference type="Proteomes" id="UP001293593">
    <property type="component" value="Unassembled WGS sequence"/>
</dbReference>
<evidence type="ECO:0000259" key="3">
    <source>
        <dbReference type="Pfam" id="PF08031"/>
    </source>
</evidence>
<dbReference type="PANTHER" id="PTHR32448">
    <property type="entry name" value="OS08G0158400 PROTEIN"/>
    <property type="match status" value="1"/>
</dbReference>
<reference evidence="4" key="1">
    <citation type="submission" date="2023-10" db="EMBL/GenBank/DDBJ databases">
        <title>Chromosome-level genome of the transformable northern wattle, Acacia crassicarpa.</title>
        <authorList>
            <person name="Massaro I."/>
            <person name="Sinha N.R."/>
            <person name="Poethig S."/>
            <person name="Leichty A.R."/>
        </authorList>
    </citation>
    <scope>NUCLEOTIDE SEQUENCE</scope>
    <source>
        <strain evidence="4">Acra3RX</strain>
        <tissue evidence="4">Leaf</tissue>
    </source>
</reference>
<comment type="caution">
    <text evidence="4">The sequence shown here is derived from an EMBL/GenBank/DDBJ whole genome shotgun (WGS) entry which is preliminary data.</text>
</comment>
<evidence type="ECO:0000313" key="5">
    <source>
        <dbReference type="Proteomes" id="UP001293593"/>
    </source>
</evidence>
<dbReference type="Gene3D" id="3.40.462.20">
    <property type="match status" value="1"/>
</dbReference>
<dbReference type="Gene3D" id="3.30.465.10">
    <property type="match status" value="1"/>
</dbReference>
<organism evidence="4 5">
    <name type="scientific">Acacia crassicarpa</name>
    <name type="common">northern wattle</name>
    <dbReference type="NCBI Taxonomy" id="499986"/>
    <lineage>
        <taxon>Eukaryota</taxon>
        <taxon>Viridiplantae</taxon>
        <taxon>Streptophyta</taxon>
        <taxon>Embryophyta</taxon>
        <taxon>Tracheophyta</taxon>
        <taxon>Spermatophyta</taxon>
        <taxon>Magnoliopsida</taxon>
        <taxon>eudicotyledons</taxon>
        <taxon>Gunneridae</taxon>
        <taxon>Pentapetalae</taxon>
        <taxon>rosids</taxon>
        <taxon>fabids</taxon>
        <taxon>Fabales</taxon>
        <taxon>Fabaceae</taxon>
        <taxon>Caesalpinioideae</taxon>
        <taxon>mimosoid clade</taxon>
        <taxon>Acacieae</taxon>
        <taxon>Acacia</taxon>
    </lineage>
</organism>
<dbReference type="InterPro" id="IPR016169">
    <property type="entry name" value="FAD-bd_PCMH_sub2"/>
</dbReference>
<keyword evidence="2" id="KW-0274">FAD</keyword>
<dbReference type="Pfam" id="PF08031">
    <property type="entry name" value="BBE"/>
    <property type="match status" value="1"/>
</dbReference>
<evidence type="ECO:0000256" key="1">
    <source>
        <dbReference type="ARBA" id="ARBA00022630"/>
    </source>
</evidence>
<dbReference type="AlphaFoldDB" id="A0AAE1MHM2"/>
<keyword evidence="5" id="KW-1185">Reference proteome</keyword>
<dbReference type="InterPro" id="IPR036318">
    <property type="entry name" value="FAD-bd_PCMH-like_sf"/>
</dbReference>
<gene>
    <name evidence="4" type="ORF">QN277_026278</name>
</gene>
<keyword evidence="1" id="KW-0285">Flavoprotein</keyword>
<proteinExistence type="predicted"/>
<name>A0AAE1MHM2_9FABA</name>
<evidence type="ECO:0000313" key="4">
    <source>
        <dbReference type="EMBL" id="KAK4265195.1"/>
    </source>
</evidence>
<accession>A0AAE1MHM2</accession>
<sequence>MLRNYGLSVDHIIDATIVDVNGNILNKESMGEDLFWAIKGGGGSSFGVILSFTLKLVRVPEIVTVFLVEKTLEENATDLVVQWQDVAPRTDDRLFMRLSLEPVTSKVNKNQKTIKASVVTMFLGRSEELVKLLEKEFPVLGLKKENCNETSWMDAMLWWANFDLGTNPEVFLDRDLNSATFFKRKSDYVQTPISRDGFEWIWKKMIEVGETRFAFNPYGGRMSQIPSNATAFPHRAGNLFKIQYLVDWDEAGSEAENNFVNQTRKLYSYMTPFVSKNPRSAFLNYRDLDIGTNNFGENSFEEGLVYGTKYFNDNFERLVKVKSAVDPQNFFRNKQSIPVLPNKSS</sequence>
<feature type="domain" description="Berberine/berberine-like" evidence="3">
    <location>
        <begin position="281"/>
        <end position="338"/>
    </location>
</feature>